<evidence type="ECO:0000256" key="5">
    <source>
        <dbReference type="ARBA" id="ARBA00023136"/>
    </source>
</evidence>
<keyword evidence="8" id="KW-0812">Transmembrane</keyword>
<name>A0A0N5C640_STREA</name>
<keyword evidence="7" id="KW-0325">Glycoprotein</keyword>
<dbReference type="InterPro" id="IPR037193">
    <property type="entry name" value="GDNF_alpha"/>
</dbReference>
<evidence type="ECO:0000256" key="1">
    <source>
        <dbReference type="ARBA" id="ARBA00004236"/>
    </source>
</evidence>
<dbReference type="PANTHER" id="PTHR10269:SF12">
    <property type="entry name" value="GLIAL CELL LINE-DERIVED NEUROTROPHIC FAMILY RECEPTOR-LIKE, ISOFORM E"/>
    <property type="match status" value="1"/>
</dbReference>
<evidence type="ECO:0000256" key="8">
    <source>
        <dbReference type="SAM" id="Phobius"/>
    </source>
</evidence>
<dbReference type="PANTHER" id="PTHR10269">
    <property type="entry name" value="GDNF RECEPTOR ALPHA"/>
    <property type="match status" value="1"/>
</dbReference>
<comment type="similarity">
    <text evidence="2">Belongs to the GDNFR family.</text>
</comment>
<evidence type="ECO:0000256" key="6">
    <source>
        <dbReference type="ARBA" id="ARBA00023170"/>
    </source>
</evidence>
<evidence type="ECO:0000256" key="7">
    <source>
        <dbReference type="ARBA" id="ARBA00023180"/>
    </source>
</evidence>
<evidence type="ECO:0000313" key="11">
    <source>
        <dbReference type="WBParaSite" id="SPAL_0001341500.2"/>
    </source>
</evidence>
<dbReference type="SMART" id="SM00907">
    <property type="entry name" value="GDNF"/>
    <property type="match status" value="3"/>
</dbReference>
<feature type="domain" description="GDNF/GAS1" evidence="9">
    <location>
        <begin position="601"/>
        <end position="683"/>
    </location>
</feature>
<dbReference type="Pfam" id="PF02351">
    <property type="entry name" value="GDNF"/>
    <property type="match status" value="2"/>
</dbReference>
<sequence>MCAYSMKEVRKFLNITNEFYCKCKNISKTRHICEGLKDFIFNHPCNKIIMYYDLINKNILPLTDPNLSTYTKNQIAKRRKKRSPTNYEIQELKIQLNNELRRINSLSTPIQPQVSCDYALNQICLRHIACHELWNIFRRSCIVDSQNNCRMTSLAHCWQSYEGISWTGLGNCTCYDKNSDCHWIRLQTNYNKCISEIHSRSMSNVLYDAKPFTTIPPNILYATTSAPLTTSMKRLNDHFKETKMSFNTTKYLETKKHSSDHFNNYNNKEQMFSTITPTKMPLQQPLYDYETFKYSPTSIKSIYNNTNYYDREHFHKTTDDYKNNNDQNIIPTNKESQILPPIYRNISKDYRISNSTVINEKKLLENFQSANYTLDNKKNVFKNDYSKGNTKQTEINKNYKNGLTNIRINGQPFIPPKHQNPIHFKLPPKDEEKKMTGSVYDSKNYQLYSKIHGTPSYDHLQSTSKSIYRNLTKELNQTINLSINDDSKILGYNNISQSLINDKQHQPLNVTEKQIIKDNYFKNIENKEFNITSYFKKTPILPVSEDSKNMKYKSSSNDMDNIEKMNLKEMNVFNNKSNRINVDYNNIITLLKSQPAKLSSCQEAFQLCSQDENCQWLFSSIQMKCKSGDGNGENNCNRQQCAKAIKNLATSPQRSIVEAMMFCQCAPNDKECETLQQWMYPPCLYDGSIPNCKEVISSCLKDRSCKHLSKSYFHSCAVSNGSCKPGTYQMNGCRQAVIKLRGSVIDTLCHCEDGDNKCWSHRIELIPLNPCLQKAKDDYAMKGLMPTKPSIIPHDIQLPLKQKNKVINETEKINLSGIINSSTSIYDSKKVVENKNLIEKINISSKNISNTLNITNKEDTEKIMYDNFTIPTDEYHTQEPPSTELGCRLRNFNGDWVEVFKGTIFRQYTDWYGRCSNWCECLGNNTQICKELPCLENDVCIHGSNIMNFGEKLYIEGRGACTCHMGNFICDTPRELDINFQPGLYILAGFSKQELQMFKENVPLEILEKSGLVSDEKMLAKDIASRLQYSLERIMPTGTMCRIIIIEEYLKDEIVILRLQWYGMNIYNKNDTEYGWHVGSLEKVCSPYVKQVARNFLLNMAERYQLVLSSVKQIRVVDLLNELPSVSSGTFLLKNYNVIILFYFPLISTFIKIYFFYIT</sequence>
<feature type="transmembrane region" description="Helical" evidence="8">
    <location>
        <begin position="1136"/>
        <end position="1157"/>
    </location>
</feature>
<keyword evidence="4" id="KW-0732">Signal</keyword>
<keyword evidence="8" id="KW-1133">Transmembrane helix</keyword>
<accession>A0A0N5C640</accession>
<dbReference type="WBParaSite" id="SPAL_0001341500.2">
    <property type="protein sequence ID" value="SPAL_0001341500.2"/>
    <property type="gene ID" value="SPAL_0001341500"/>
</dbReference>
<evidence type="ECO:0000313" key="10">
    <source>
        <dbReference type="Proteomes" id="UP000046392"/>
    </source>
</evidence>
<evidence type="ECO:0000256" key="3">
    <source>
        <dbReference type="ARBA" id="ARBA00022475"/>
    </source>
</evidence>
<keyword evidence="10" id="KW-1185">Reference proteome</keyword>
<evidence type="ECO:0000256" key="4">
    <source>
        <dbReference type="ARBA" id="ARBA00022729"/>
    </source>
</evidence>
<evidence type="ECO:0000256" key="2">
    <source>
        <dbReference type="ARBA" id="ARBA00005961"/>
    </source>
</evidence>
<dbReference type="GO" id="GO:0007169">
    <property type="term" value="P:cell surface receptor protein tyrosine kinase signaling pathway"/>
    <property type="evidence" value="ECO:0007669"/>
    <property type="project" value="UniProtKB-ARBA"/>
</dbReference>
<evidence type="ECO:0000259" key="9">
    <source>
        <dbReference type="SMART" id="SM00907"/>
    </source>
</evidence>
<feature type="domain" description="GDNF/GAS1" evidence="9">
    <location>
        <begin position="116"/>
        <end position="193"/>
    </location>
</feature>
<dbReference type="STRING" id="174720.A0A0N5C640"/>
<feature type="domain" description="GDNF/GAS1" evidence="9">
    <location>
        <begin position="692"/>
        <end position="771"/>
    </location>
</feature>
<protein>
    <submittedName>
        <fullName evidence="11">GDNF domain-containing protein</fullName>
    </submittedName>
</protein>
<dbReference type="GO" id="GO:0038023">
    <property type="term" value="F:signaling receptor activity"/>
    <property type="evidence" value="ECO:0007669"/>
    <property type="project" value="InterPro"/>
</dbReference>
<comment type="subcellular location">
    <subcellularLocation>
        <location evidence="1">Cell membrane</location>
    </subcellularLocation>
</comment>
<dbReference type="Proteomes" id="UP000046392">
    <property type="component" value="Unplaced"/>
</dbReference>
<dbReference type="GO" id="GO:0009897">
    <property type="term" value="C:external side of plasma membrane"/>
    <property type="evidence" value="ECO:0007669"/>
    <property type="project" value="TreeGrafter"/>
</dbReference>
<organism evidence="10 11">
    <name type="scientific">Strongyloides papillosus</name>
    <name type="common">Intestinal threadworm</name>
    <dbReference type="NCBI Taxonomy" id="174720"/>
    <lineage>
        <taxon>Eukaryota</taxon>
        <taxon>Metazoa</taxon>
        <taxon>Ecdysozoa</taxon>
        <taxon>Nematoda</taxon>
        <taxon>Chromadorea</taxon>
        <taxon>Rhabditida</taxon>
        <taxon>Tylenchina</taxon>
        <taxon>Panagrolaimomorpha</taxon>
        <taxon>Strongyloidoidea</taxon>
        <taxon>Strongyloididae</taxon>
        <taxon>Strongyloides</taxon>
    </lineage>
</organism>
<keyword evidence="5 8" id="KW-0472">Membrane</keyword>
<dbReference type="GO" id="GO:0043235">
    <property type="term" value="C:receptor complex"/>
    <property type="evidence" value="ECO:0007669"/>
    <property type="project" value="TreeGrafter"/>
</dbReference>
<keyword evidence="3" id="KW-1003">Cell membrane</keyword>
<dbReference type="InterPro" id="IPR016017">
    <property type="entry name" value="GDNF/GAS1"/>
</dbReference>
<dbReference type="GO" id="GO:0007399">
    <property type="term" value="P:nervous system development"/>
    <property type="evidence" value="ECO:0007669"/>
    <property type="project" value="TreeGrafter"/>
</dbReference>
<dbReference type="InterPro" id="IPR003438">
    <property type="entry name" value="GDNF_rcpt"/>
</dbReference>
<reference evidence="11" key="1">
    <citation type="submission" date="2017-02" db="UniProtKB">
        <authorList>
            <consortium name="WormBaseParasite"/>
        </authorList>
    </citation>
    <scope>IDENTIFICATION</scope>
</reference>
<keyword evidence="6" id="KW-0675">Receptor</keyword>
<dbReference type="AlphaFoldDB" id="A0A0N5C640"/>
<dbReference type="SUPFAM" id="SSF110035">
    <property type="entry name" value="GDNF receptor-like"/>
    <property type="match status" value="3"/>
</dbReference>
<proteinExistence type="inferred from homology"/>